<accession>A0A5B8LH87</accession>
<evidence type="ECO:0000313" key="2">
    <source>
        <dbReference type="Proteomes" id="UP000315673"/>
    </source>
</evidence>
<dbReference type="EMBL" id="CP042306">
    <property type="protein sequence ID" value="QDZ07453.1"/>
    <property type="molecule type" value="Genomic_DNA"/>
</dbReference>
<dbReference type="Proteomes" id="UP000315673">
    <property type="component" value="Chromosome"/>
</dbReference>
<name>A0A5B8LH87_9SPHN</name>
<reference evidence="1 2" key="1">
    <citation type="submission" date="2019-07" db="EMBL/GenBank/DDBJ databases">
        <title>Full genome sequence of Sphingomonas sp. 4R-6-7(HKS19).</title>
        <authorList>
            <person name="Im W.-T."/>
        </authorList>
    </citation>
    <scope>NUCLEOTIDE SEQUENCE [LARGE SCALE GENOMIC DNA]</scope>
    <source>
        <strain evidence="1 2">HKS19</strain>
    </source>
</reference>
<organism evidence="1 2">
    <name type="scientific">Sphingomonas panacisoli</name>
    <dbReference type="NCBI Taxonomy" id="1813879"/>
    <lineage>
        <taxon>Bacteria</taxon>
        <taxon>Pseudomonadati</taxon>
        <taxon>Pseudomonadota</taxon>
        <taxon>Alphaproteobacteria</taxon>
        <taxon>Sphingomonadales</taxon>
        <taxon>Sphingomonadaceae</taxon>
        <taxon>Sphingomonas</taxon>
    </lineage>
</organism>
<sequence>MTIRRETEPGLINKIANHPSVWPHIARHGEPIDFSSAFPSTRSGVVVLTNGEDAAMVFEQTAHRFWQVCTMFEDTCRGERALETGKEMRDYMRPYADVVHGVVPDTLPHAKRFYEKLGGVRIPDIEVGGEKVQAINVNGEWLVAQPGEEMYAMRLN</sequence>
<dbReference type="AlphaFoldDB" id="A0A5B8LH87"/>
<protein>
    <submittedName>
        <fullName evidence="1">Uncharacterized protein</fullName>
    </submittedName>
</protein>
<dbReference type="RefSeq" id="WP_146570914.1">
    <property type="nucleotide sequence ID" value="NZ_CP042306.1"/>
</dbReference>
<gene>
    <name evidence="1" type="ORF">FPZ24_08140</name>
</gene>
<evidence type="ECO:0000313" key="1">
    <source>
        <dbReference type="EMBL" id="QDZ07453.1"/>
    </source>
</evidence>
<proteinExistence type="predicted"/>
<keyword evidence="2" id="KW-1185">Reference proteome</keyword>
<dbReference type="OrthoDB" id="7581203at2"/>
<dbReference type="KEGG" id="spai:FPZ24_08140"/>